<dbReference type="HOGENOM" id="CLU_181175_0_0_1"/>
<dbReference type="InterPro" id="IPR022745">
    <property type="entry name" value="eIF4G1_eIF4E-bd"/>
</dbReference>
<dbReference type="OrthoDB" id="2789223at2759"/>
<protein>
    <recommendedName>
        <fullName evidence="1">Eukaryotic translation initiation factor 4G1 eIF4E-binding domain-containing protein</fullName>
    </recommendedName>
</protein>
<dbReference type="AlphaFoldDB" id="S8FPY1"/>
<gene>
    <name evidence="2" type="ORF">FOMPIDRAFT_1083084</name>
</gene>
<proteinExistence type="predicted"/>
<dbReference type="Proteomes" id="UP000015241">
    <property type="component" value="Unassembled WGS sequence"/>
</dbReference>
<name>S8FPY1_FOMSC</name>
<keyword evidence="3" id="KW-1185">Reference proteome</keyword>
<dbReference type="SUPFAM" id="SSF101489">
    <property type="entry name" value="Eukaryotic initiation factor 4f subunit eIF4g, eIF4e-binding domain"/>
    <property type="match status" value="1"/>
</dbReference>
<dbReference type="STRING" id="743788.S8FPY1"/>
<dbReference type="InParanoid" id="S8FPY1"/>
<organism evidence="2 3">
    <name type="scientific">Fomitopsis schrenkii</name>
    <name type="common">Brown rot fungus</name>
    <dbReference type="NCBI Taxonomy" id="2126942"/>
    <lineage>
        <taxon>Eukaryota</taxon>
        <taxon>Fungi</taxon>
        <taxon>Dikarya</taxon>
        <taxon>Basidiomycota</taxon>
        <taxon>Agaricomycotina</taxon>
        <taxon>Agaricomycetes</taxon>
        <taxon>Polyporales</taxon>
        <taxon>Fomitopsis</taxon>
    </lineage>
</organism>
<dbReference type="Pfam" id="PF12152">
    <property type="entry name" value="eIF_4G1"/>
    <property type="match status" value="1"/>
</dbReference>
<evidence type="ECO:0000313" key="2">
    <source>
        <dbReference type="EMBL" id="EPT00360.1"/>
    </source>
</evidence>
<accession>S8FPY1</accession>
<dbReference type="Gene3D" id="1.20.970.30">
    <property type="entry name" value="eIF4G, eIF4E-binding domain"/>
    <property type="match status" value="1"/>
</dbReference>
<dbReference type="InterPro" id="IPR036211">
    <property type="entry name" value="eIF4G_eIF4E-bd_sf"/>
</dbReference>
<feature type="non-terminal residue" evidence="2">
    <location>
        <position position="1"/>
    </location>
</feature>
<feature type="domain" description="Eukaryotic translation initiation factor 4G1 eIF4E-binding" evidence="1">
    <location>
        <begin position="3"/>
        <end position="53"/>
    </location>
</feature>
<evidence type="ECO:0000313" key="3">
    <source>
        <dbReference type="Proteomes" id="UP000015241"/>
    </source>
</evidence>
<sequence length="66" mass="7474">AFATAQSIRDLGSITYPEGIKNPKELNANVTHGRFRYDREFLIQFRHVCTGRPESLRSLDAIGLEP</sequence>
<dbReference type="EMBL" id="KE504149">
    <property type="protein sequence ID" value="EPT00360.1"/>
    <property type="molecule type" value="Genomic_DNA"/>
</dbReference>
<feature type="non-terminal residue" evidence="2">
    <location>
        <position position="66"/>
    </location>
</feature>
<evidence type="ECO:0000259" key="1">
    <source>
        <dbReference type="Pfam" id="PF12152"/>
    </source>
</evidence>
<reference evidence="2 3" key="1">
    <citation type="journal article" date="2012" name="Science">
        <title>The Paleozoic origin of enzymatic lignin decomposition reconstructed from 31 fungal genomes.</title>
        <authorList>
            <person name="Floudas D."/>
            <person name="Binder M."/>
            <person name="Riley R."/>
            <person name="Barry K."/>
            <person name="Blanchette R.A."/>
            <person name="Henrissat B."/>
            <person name="Martinez A.T."/>
            <person name="Otillar R."/>
            <person name="Spatafora J.W."/>
            <person name="Yadav J.S."/>
            <person name="Aerts A."/>
            <person name="Benoit I."/>
            <person name="Boyd A."/>
            <person name="Carlson A."/>
            <person name="Copeland A."/>
            <person name="Coutinho P.M."/>
            <person name="de Vries R.P."/>
            <person name="Ferreira P."/>
            <person name="Findley K."/>
            <person name="Foster B."/>
            <person name="Gaskell J."/>
            <person name="Glotzer D."/>
            <person name="Gorecki P."/>
            <person name="Heitman J."/>
            <person name="Hesse C."/>
            <person name="Hori C."/>
            <person name="Igarashi K."/>
            <person name="Jurgens J.A."/>
            <person name="Kallen N."/>
            <person name="Kersten P."/>
            <person name="Kohler A."/>
            <person name="Kuees U."/>
            <person name="Kumar T.K.A."/>
            <person name="Kuo A."/>
            <person name="LaButti K."/>
            <person name="Larrondo L.F."/>
            <person name="Lindquist E."/>
            <person name="Ling A."/>
            <person name="Lombard V."/>
            <person name="Lucas S."/>
            <person name="Lundell T."/>
            <person name="Martin R."/>
            <person name="McLaughlin D.J."/>
            <person name="Morgenstern I."/>
            <person name="Morin E."/>
            <person name="Murat C."/>
            <person name="Nagy L.G."/>
            <person name="Nolan M."/>
            <person name="Ohm R.A."/>
            <person name="Patyshakuliyeva A."/>
            <person name="Rokas A."/>
            <person name="Ruiz-Duenas F.J."/>
            <person name="Sabat G."/>
            <person name="Salamov A."/>
            <person name="Samejima M."/>
            <person name="Schmutz J."/>
            <person name="Slot J.C."/>
            <person name="St John F."/>
            <person name="Stenlid J."/>
            <person name="Sun H."/>
            <person name="Sun S."/>
            <person name="Syed K."/>
            <person name="Tsang A."/>
            <person name="Wiebenga A."/>
            <person name="Young D."/>
            <person name="Pisabarro A."/>
            <person name="Eastwood D.C."/>
            <person name="Martin F."/>
            <person name="Cullen D."/>
            <person name="Grigoriev I.V."/>
            <person name="Hibbett D.S."/>
        </authorList>
    </citation>
    <scope>NUCLEOTIDE SEQUENCE</scope>
    <source>
        <strain evidence="3">FP-58527</strain>
    </source>
</reference>